<dbReference type="RefSeq" id="WP_187481919.1">
    <property type="nucleotide sequence ID" value="NZ_CP060695.1"/>
</dbReference>
<evidence type="ECO:0000313" key="1">
    <source>
        <dbReference type="EMBL" id="QNM85001.1"/>
    </source>
</evidence>
<sequence>MNYFTQFWDEGRDDEYSNWGNSTWYFETNDADEILKQITVYQNGKVLKYSEENPKDEFGNLGEHTLTIEDCDGTEISKEDFLEIWVSKQ</sequence>
<dbReference type="EMBL" id="CP060695">
    <property type="protein sequence ID" value="QNM85001.1"/>
    <property type="molecule type" value="Genomic_DNA"/>
</dbReference>
<gene>
    <name evidence="1" type="ORF">H9W90_12480</name>
</gene>
<dbReference type="KEGG" id="ppec:H9W90_12480"/>
<proteinExistence type="predicted"/>
<organism evidence="1 2">
    <name type="scientific">Polaribacter pectinis</name>
    <dbReference type="NCBI Taxonomy" id="2738844"/>
    <lineage>
        <taxon>Bacteria</taxon>
        <taxon>Pseudomonadati</taxon>
        <taxon>Bacteroidota</taxon>
        <taxon>Flavobacteriia</taxon>
        <taxon>Flavobacteriales</taxon>
        <taxon>Flavobacteriaceae</taxon>
    </lineage>
</organism>
<protein>
    <submittedName>
        <fullName evidence="1">Uncharacterized protein</fullName>
    </submittedName>
</protein>
<name>A0A7G9L8Q2_9FLAO</name>
<reference evidence="1 2" key="1">
    <citation type="submission" date="2020-08" db="EMBL/GenBank/DDBJ databases">
        <title>Polaribacter sp. L12M9 isolated from gut of the Korean scallop.</title>
        <authorList>
            <person name="Jeong Y.S."/>
        </authorList>
    </citation>
    <scope>NUCLEOTIDE SEQUENCE [LARGE SCALE GENOMIC DNA]</scope>
    <source>
        <strain evidence="1 2">L12M9</strain>
    </source>
</reference>
<keyword evidence="2" id="KW-1185">Reference proteome</keyword>
<accession>A0A7G9L8Q2</accession>
<evidence type="ECO:0000313" key="2">
    <source>
        <dbReference type="Proteomes" id="UP000515808"/>
    </source>
</evidence>
<dbReference type="Proteomes" id="UP000515808">
    <property type="component" value="Chromosome"/>
</dbReference>
<dbReference type="AlphaFoldDB" id="A0A7G9L8Q2"/>